<comment type="function">
    <text evidence="10">Microtubule-associated protein regulating the stability and length of the microtubule-based axoneme of photoreceptors. Required for the differentiation of photoreceptor cells, it plays a role in the organization of the outer segment of rod and cone photoreceptors ensuring the correct orientation and higher-order stacking of outer segment disks along the photoreceptor axoneme.</text>
</comment>
<evidence type="ECO:0000256" key="11">
    <source>
        <dbReference type="ARBA" id="ARBA00044186"/>
    </source>
</evidence>
<sequence>MENSKNSSKTIEQKTQLICNTYIQTEVPIKMSETPSSSFSMIHPTSSESGQTFSPRHFSIIDPVVAKRICFYKSGDPQFNGIKMVVNHRSIKTFDALLDNLSRKIPLPFGVRNISTPRGLHSITNLEELEDGKSYICSHRRKMKPVNLEQASRKPLPWQSSRPISARHRAAQMARQNRVGAAQWMAPVAIRTPKRITVFKNGDMRTRCTVLLSRKVTQSFEAFLDHLTELLQYPVVRLYAVDGRKVANLQAVFLTVGALVAAGREPFKPGHYDLQLHSIPSRFSTGSSPVVPRANANPGGRKMSAHAASSSRSQIYSLSSDQIYSNDYASDGSLAPDNPSGLEKNNTHTGRDLLIIPSDDDIEKSILVNQDGSMTIEMKVRVKIKEEESINWTTTVSRAGLRNNDKKCETDSFLARMEDPSPNLNISACTKAANVPCLKRFKDEEGSLTEEINTPVTRKEVETHNIAVWDKSTASQDLSQVLPAQDKLHFHRPPTPGPRRMRKKKALVESVTLVSDDKIHEKLFGKFSFSEEREDGERKSEYCMVTHSSKVSSVSNDPTPSDVTRDDHRKNCLESEGGVRLLAPCQQKGGLVDTTNQSMQELMREKGLLQAILGKSVVQEEIIDCLISGRKVSVKNQRPSKIKGGSRPFSADSTLCHHNGSRRESSLKRTTPPPLRCSNLYTPPADIERSQGECFPSGITFSSVRERQPTSFLYDLARKAGKFPQWQGMNSTHGVSVSEKTRFKNEERHFPREIRQRAVGQISDINCYEAFSSSTVVPGGGSHKDAISPVIAGDSKDSLCPRISMHSPPNESPYIKRHKVNSPLARVKPRSLNKLNLASSTKGEVVWRGKVCSQKEYKCCKKTLGTGDTCHMFNFLEQTQKSLYAPRSSERRASGYKMEPEKNSYSLVSDTQICSKKPKIQKMEKITSGPRERKSNYSTGPKDLDPWKQDYVAHNGACHSLQNYVESWLRNIFPSPLKPRKLAPLCKKEGDTVSCNISPFPVKGSHILSGEENGPDIESVQGAQNVNLVKNNPGKPLCGMAGAEEPTKQFYEKQNATNDTNPSFLGEPRSLSHSNFIHVCDAKMPGSNKKSDSDEKEKEAETNPAVSRLKAEVAVQVGSGVSNVVGLDSQGDFLWNLLLPYFQEVAQNFQKATREATGKQFIPPDISSLSSPLLDSSSNLLLACLLVLNLKGNLNSFCKDDSLKATCTSLETAMLLQFLKQIAVVEGADDLKMAVSNLQGSMNRLFSGKEQEHMCSVNFPENLSVAEIPRVPELNEHKNLNEAHKLENTSTLEGPSAGLENSTPDESCVLDVACSPVSLDETGASVPDRVSTSEEPRVLDDGGSHMLDEAQDPDGPCGLDEVDPCVPDGAPAPDGTSCVLDNVPAFSEICLSDKAPGVDAAGNLSESCVQNEIYTSNKTLNSEENADLKQTEELESLSEAQNSFIRSAHHLNLSDLNIHESEQPKRDENLCNQNAFSRVAEQKLNEEELKTSLLEFQDSSSKELQDKNIDTSYDKEESRTSVEPGSTTNSMASDDRNLSELESSEEIENLNVTHLQEEKNAGGQSNLEPICYLPSAPCNLELTTEILETDRMEGEENIENNKVIRKSTTSLMVCYDSKQSTEKETNKEENKSRIKMILKEIHSDSSVEFRKHLKSPVTSDCSDCRADTENEYTSKTSSDVSNESGEEMAQRKEYNTGYVKRTIERLFGKEEAVLKPLLRTRSQNSRIFPKDSEKCLCIAEKMNCPGGHNFRCSEQVSRFSLPIQECQEDSDVSGNICGEDTSHPPSLSPNGTNPHHFGKEDSAACCPKTQSQARFLRGPDAVLIDKGKWLLKENHLQRMSPPENTGMYGIGDTTSTDTLLDHNNDDIPYSHYGNFDPGSELVELSSSDLEDSPQTRVAHFHYSNIPQGSDLDTFDEDLTGVQNKTNSIGYTSDLRAEQRGNAHQGPVCTSVTQLYPDFRMNSSDLPSVEFRLSGNKVHPMGQPLPNSAQEKQPSTSSNMGRRTLQEEDSLDKLHAICGQHCPILTAVVQPVNEEGRGFAYQKASDIENKWAFHLWAKTCPFSFWPGKNLFRNENNSVNMKKASDNTISEIVDRVHFKDALDFINSRSCGMLKFSTLLEENNLMQVKAQLRKQKYVNFLQTQLFIMDDMNSNTQDTSNQGNESLIVVDENNNLLNNRFQSSRANLNQMTRKNLN</sequence>
<dbReference type="GeneTree" id="ENSGT00940000154242"/>
<reference evidence="15 16" key="1">
    <citation type="journal article" date="2008" name="Nature">
        <title>Genome analysis of the platypus reveals unique signatures of evolution.</title>
        <authorList>
            <person name="Warren W.C."/>
            <person name="Hillier L.W."/>
            <person name="Marshall Graves J.A."/>
            <person name="Birney E."/>
            <person name="Ponting C.P."/>
            <person name="Grutzner F."/>
            <person name="Belov K."/>
            <person name="Miller W."/>
            <person name="Clarke L."/>
            <person name="Chinwalla A.T."/>
            <person name="Yang S.P."/>
            <person name="Heger A."/>
            <person name="Locke D.P."/>
            <person name="Miethke P."/>
            <person name="Waters P.D."/>
            <person name="Veyrunes F."/>
            <person name="Fulton L."/>
            <person name="Fulton B."/>
            <person name="Graves T."/>
            <person name="Wallis J."/>
            <person name="Puente X.S."/>
            <person name="Lopez-Otin C."/>
            <person name="Ordonez G.R."/>
            <person name="Eichler E.E."/>
            <person name="Chen L."/>
            <person name="Cheng Z."/>
            <person name="Deakin J.E."/>
            <person name="Alsop A."/>
            <person name="Thompson K."/>
            <person name="Kirby P."/>
            <person name="Papenfuss A.T."/>
            <person name="Wakefield M.J."/>
            <person name="Olender T."/>
            <person name="Lancet D."/>
            <person name="Huttley G.A."/>
            <person name="Smit A.F."/>
            <person name="Pask A."/>
            <person name="Temple-Smith P."/>
            <person name="Batzer M.A."/>
            <person name="Walker J.A."/>
            <person name="Konkel M.K."/>
            <person name="Harris R.S."/>
            <person name="Whittington C.M."/>
            <person name="Wong E.S."/>
            <person name="Gemmell N.J."/>
            <person name="Buschiazzo E."/>
            <person name="Vargas Jentzsch I.M."/>
            <person name="Merkel A."/>
            <person name="Schmitz J."/>
            <person name="Zemann A."/>
            <person name="Churakov G."/>
            <person name="Kriegs J.O."/>
            <person name="Brosius J."/>
            <person name="Murchison E.P."/>
            <person name="Sachidanandam R."/>
            <person name="Smith C."/>
            <person name="Hannon G.J."/>
            <person name="Tsend-Ayush E."/>
            <person name="McMillan D."/>
            <person name="Attenborough R."/>
            <person name="Rens W."/>
            <person name="Ferguson-Smith M."/>
            <person name="Lefevre C.M."/>
            <person name="Sharp J.A."/>
            <person name="Nicholas K.R."/>
            <person name="Ray D.A."/>
            <person name="Kube M."/>
            <person name="Reinhardt R."/>
            <person name="Pringle T.H."/>
            <person name="Taylor J."/>
            <person name="Jones R.C."/>
            <person name="Nixon B."/>
            <person name="Dacheux J.L."/>
            <person name="Niwa H."/>
            <person name="Sekita Y."/>
            <person name="Huang X."/>
            <person name="Stark A."/>
            <person name="Kheradpour P."/>
            <person name="Kellis M."/>
            <person name="Flicek P."/>
            <person name="Chen Y."/>
            <person name="Webber C."/>
            <person name="Hardison R."/>
            <person name="Nelson J."/>
            <person name="Hallsworth-Pepin K."/>
            <person name="Delehaunty K."/>
            <person name="Markovic C."/>
            <person name="Minx P."/>
            <person name="Feng Y."/>
            <person name="Kremitzki C."/>
            <person name="Mitreva M."/>
            <person name="Glasscock J."/>
            <person name="Wylie T."/>
            <person name="Wohldmann P."/>
            <person name="Thiru P."/>
            <person name="Nhan M.N."/>
            <person name="Pohl C.S."/>
            <person name="Smith S.M."/>
            <person name="Hou S."/>
            <person name="Nefedov M."/>
            <person name="de Jong P.J."/>
            <person name="Renfree M.B."/>
            <person name="Mardis E.R."/>
            <person name="Wilson R.K."/>
        </authorList>
    </citation>
    <scope>NUCLEOTIDE SEQUENCE [LARGE SCALE GENOMIC DNA]</scope>
    <source>
        <strain evidence="15 16">Glennie</strain>
    </source>
</reference>
<reference evidence="15" key="3">
    <citation type="submission" date="2025-09" db="UniProtKB">
        <authorList>
            <consortium name="Ensembl"/>
        </authorList>
    </citation>
    <scope>IDENTIFICATION</scope>
    <source>
        <strain evidence="15">Glennie</strain>
    </source>
</reference>
<dbReference type="PROSITE" id="PS50309">
    <property type="entry name" value="DC"/>
    <property type="match status" value="2"/>
</dbReference>
<accession>F6XX96</accession>
<dbReference type="FunFam" id="3.10.20.230:FF:000007">
    <property type="entry name" value="Oxygen-regulated protein 1"/>
    <property type="match status" value="1"/>
</dbReference>
<dbReference type="CDD" id="cd17145">
    <property type="entry name" value="DCX1_RP1"/>
    <property type="match status" value="1"/>
</dbReference>
<feature type="compositionally biased region" description="Polar residues" evidence="13">
    <location>
        <begin position="549"/>
        <end position="562"/>
    </location>
</feature>
<evidence type="ECO:0000256" key="1">
    <source>
        <dbReference type="ARBA" id="ARBA00004430"/>
    </source>
</evidence>
<dbReference type="GO" id="GO:0005930">
    <property type="term" value="C:axoneme"/>
    <property type="evidence" value="ECO:0000318"/>
    <property type="project" value="GO_Central"/>
</dbReference>
<name>F6XX96_ORNAN</name>
<keyword evidence="8" id="KW-0206">Cytoskeleton</keyword>
<feature type="compositionally biased region" description="Basic and acidic residues" evidence="13">
    <location>
        <begin position="921"/>
        <end position="935"/>
    </location>
</feature>
<evidence type="ECO:0000256" key="3">
    <source>
        <dbReference type="ARBA" id="ARBA00022490"/>
    </source>
</evidence>
<feature type="compositionally biased region" description="Polar residues" evidence="13">
    <location>
        <begin position="1521"/>
        <end position="1532"/>
    </location>
</feature>
<evidence type="ECO:0000256" key="6">
    <source>
        <dbReference type="ARBA" id="ARBA00022794"/>
    </source>
</evidence>
<feature type="compositionally biased region" description="Polar residues" evidence="13">
    <location>
        <begin position="1783"/>
        <end position="1793"/>
    </location>
</feature>
<feature type="region of interest" description="Disordered" evidence="13">
    <location>
        <begin position="1779"/>
        <end position="1802"/>
    </location>
</feature>
<dbReference type="Pfam" id="PF03607">
    <property type="entry name" value="DCX"/>
    <property type="match status" value="2"/>
</dbReference>
<feature type="region of interest" description="Disordered" evidence="13">
    <location>
        <begin position="1498"/>
        <end position="1543"/>
    </location>
</feature>
<feature type="compositionally biased region" description="Basic and acidic residues" evidence="13">
    <location>
        <begin position="1331"/>
        <end position="1344"/>
    </location>
</feature>
<feature type="region of interest" description="Disordered" evidence="13">
    <location>
        <begin position="1082"/>
        <end position="1105"/>
    </location>
</feature>
<evidence type="ECO:0000256" key="9">
    <source>
        <dbReference type="ARBA" id="ARBA00023273"/>
    </source>
</evidence>
<dbReference type="GO" id="GO:0032391">
    <property type="term" value="C:photoreceptor connecting cilium"/>
    <property type="evidence" value="ECO:0000318"/>
    <property type="project" value="GO_Central"/>
</dbReference>
<evidence type="ECO:0000256" key="12">
    <source>
        <dbReference type="ARBA" id="ARBA00046756"/>
    </source>
</evidence>
<evidence type="ECO:0000256" key="2">
    <source>
        <dbReference type="ARBA" id="ARBA00004504"/>
    </source>
</evidence>
<feature type="compositionally biased region" description="Polar residues" evidence="13">
    <location>
        <begin position="1984"/>
        <end position="2000"/>
    </location>
</feature>
<dbReference type="Gene3D" id="3.10.20.230">
    <property type="entry name" value="Doublecortin domain"/>
    <property type="match status" value="2"/>
</dbReference>
<dbReference type="GO" id="GO:0001750">
    <property type="term" value="C:photoreceptor outer segment"/>
    <property type="evidence" value="ECO:0007669"/>
    <property type="project" value="UniProtKB-SubCell"/>
</dbReference>
<dbReference type="GO" id="GO:0045494">
    <property type="term" value="P:photoreceptor cell maintenance"/>
    <property type="evidence" value="ECO:0000318"/>
    <property type="project" value="GO_Central"/>
</dbReference>
<evidence type="ECO:0000256" key="5">
    <source>
        <dbReference type="ARBA" id="ARBA00022737"/>
    </source>
</evidence>
<evidence type="ECO:0000256" key="13">
    <source>
        <dbReference type="SAM" id="MobiDB-lite"/>
    </source>
</evidence>
<evidence type="ECO:0000256" key="10">
    <source>
        <dbReference type="ARBA" id="ARBA00043933"/>
    </source>
</evidence>
<feature type="compositionally biased region" description="Basic and acidic residues" evidence="13">
    <location>
        <begin position="1500"/>
        <end position="1520"/>
    </location>
</feature>
<keyword evidence="9" id="KW-0966">Cell projection</keyword>
<feature type="region of interest" description="Disordered" evidence="13">
    <location>
        <begin position="1319"/>
        <end position="1344"/>
    </location>
</feature>
<feature type="compositionally biased region" description="Polar residues" evidence="13">
    <location>
        <begin position="1672"/>
        <end position="1683"/>
    </location>
</feature>
<dbReference type="FunCoup" id="F6XX96">
    <property type="interactions" value="11"/>
</dbReference>
<dbReference type="GO" id="GO:0001917">
    <property type="term" value="C:photoreceptor inner segment"/>
    <property type="evidence" value="ECO:0007669"/>
    <property type="project" value="UniProtKB-ARBA"/>
</dbReference>
<evidence type="ECO:0000256" key="8">
    <source>
        <dbReference type="ARBA" id="ARBA00023212"/>
    </source>
</evidence>
<dbReference type="InterPro" id="IPR003533">
    <property type="entry name" value="Doublecortin_dom"/>
</dbReference>
<dbReference type="FunFam" id="3.10.20.230:FF:000006">
    <property type="entry name" value="Oxygen-regulated protein 1"/>
    <property type="match status" value="1"/>
</dbReference>
<feature type="region of interest" description="Disordered" evidence="13">
    <location>
        <begin position="919"/>
        <end position="942"/>
    </location>
</feature>
<organism evidence="15 16">
    <name type="scientific">Ornithorhynchus anatinus</name>
    <name type="common">Duckbill platypus</name>
    <dbReference type="NCBI Taxonomy" id="9258"/>
    <lineage>
        <taxon>Eukaryota</taxon>
        <taxon>Metazoa</taxon>
        <taxon>Chordata</taxon>
        <taxon>Craniata</taxon>
        <taxon>Vertebrata</taxon>
        <taxon>Euteleostomi</taxon>
        <taxon>Mammalia</taxon>
        <taxon>Monotremata</taxon>
        <taxon>Ornithorhynchidae</taxon>
        <taxon>Ornithorhynchus</taxon>
    </lineage>
</organism>
<dbReference type="STRING" id="9258.ENSOANP00000011602"/>
<feature type="compositionally biased region" description="Basic and acidic residues" evidence="13">
    <location>
        <begin position="1089"/>
        <end position="1101"/>
    </location>
</feature>
<dbReference type="PANTHER" id="PTHR23005:SF4">
    <property type="entry name" value="OXYGEN-REGULATED PROTEIN 1"/>
    <property type="match status" value="1"/>
</dbReference>
<keyword evidence="3" id="KW-0963">Cytoplasm</keyword>
<dbReference type="Proteomes" id="UP000002279">
    <property type="component" value="Chromosome 7"/>
</dbReference>
<dbReference type="SMART" id="SM00537">
    <property type="entry name" value="DCX"/>
    <property type="match status" value="2"/>
</dbReference>
<feature type="region of interest" description="Disordered" evidence="13">
    <location>
        <begin position="34"/>
        <end position="53"/>
    </location>
</feature>
<feature type="region of interest" description="Disordered" evidence="13">
    <location>
        <begin position="1672"/>
        <end position="1691"/>
    </location>
</feature>
<keyword evidence="7" id="KW-0969">Cilium</keyword>
<feature type="domain" description="Doublecortin" evidence="14">
    <location>
        <begin position="67"/>
        <end position="149"/>
    </location>
</feature>
<reference evidence="15" key="2">
    <citation type="submission" date="2025-08" db="UniProtKB">
        <authorList>
            <consortium name="Ensembl"/>
        </authorList>
    </citation>
    <scope>IDENTIFICATION</scope>
    <source>
        <strain evidence="15">Glennie</strain>
    </source>
</reference>
<evidence type="ECO:0000256" key="7">
    <source>
        <dbReference type="ARBA" id="ARBA00023069"/>
    </source>
</evidence>
<proteinExistence type="predicted"/>
<keyword evidence="6" id="KW-0970">Cilium biogenesis/degradation</keyword>
<keyword evidence="16" id="KW-1185">Reference proteome</keyword>
<dbReference type="GO" id="GO:0035556">
    <property type="term" value="P:intracellular signal transduction"/>
    <property type="evidence" value="ECO:0007669"/>
    <property type="project" value="InterPro"/>
</dbReference>
<feature type="region of interest" description="Disordered" evidence="13">
    <location>
        <begin position="329"/>
        <end position="349"/>
    </location>
</feature>
<dbReference type="SUPFAM" id="SSF89837">
    <property type="entry name" value="Doublecortin (DC)"/>
    <property type="match status" value="2"/>
</dbReference>
<dbReference type="PANTHER" id="PTHR23005">
    <property type="entry name" value="RETINITIS PIGMENTOSA 1 PROTEIN"/>
    <property type="match status" value="1"/>
</dbReference>
<dbReference type="Ensembl" id="ENSOANT00000011604.2">
    <property type="protein sequence ID" value="ENSOANP00000011602.2"/>
    <property type="gene ID" value="ENSOANG00000007287.2"/>
</dbReference>
<feature type="domain" description="Doublecortin" evidence="14">
    <location>
        <begin position="194"/>
        <end position="273"/>
    </location>
</feature>
<comment type="subunit">
    <text evidence="12">Interacts (via the doublecortin domains) with microtubules. Interacts with RP1L1. Interacts with MAK.</text>
</comment>
<evidence type="ECO:0000313" key="16">
    <source>
        <dbReference type="Proteomes" id="UP000002279"/>
    </source>
</evidence>
<keyword evidence="5" id="KW-0677">Repeat</keyword>
<protein>
    <recommendedName>
        <fullName evidence="11">Oxygen-regulated protein 1</fullName>
    </recommendedName>
</protein>
<comment type="subcellular location">
    <subcellularLocation>
        <location evidence="2">Cell projection</location>
        <location evidence="2">Cilium</location>
        <location evidence="2">Photoreceptor outer segment</location>
    </subcellularLocation>
    <subcellularLocation>
        <location evidence="1">Cytoplasm</location>
        <location evidence="1">Cytoskeleton</location>
        <location evidence="1">Cilium axoneme</location>
    </subcellularLocation>
</comment>
<dbReference type="GO" id="GO:0009416">
    <property type="term" value="P:response to light stimulus"/>
    <property type="evidence" value="ECO:0007669"/>
    <property type="project" value="UniProtKB-ARBA"/>
</dbReference>
<evidence type="ECO:0000259" key="14">
    <source>
        <dbReference type="PROSITE" id="PS50309"/>
    </source>
</evidence>
<dbReference type="GO" id="GO:0035845">
    <property type="term" value="P:photoreceptor cell outer segment organization"/>
    <property type="evidence" value="ECO:0000318"/>
    <property type="project" value="GO_Central"/>
</dbReference>
<evidence type="ECO:0000256" key="4">
    <source>
        <dbReference type="ARBA" id="ARBA00022606"/>
    </source>
</evidence>
<evidence type="ECO:0000313" key="15">
    <source>
        <dbReference type="Ensembl" id="ENSOANP00000011602.2"/>
    </source>
</evidence>
<feature type="region of interest" description="Disordered" evidence="13">
    <location>
        <begin position="285"/>
        <end position="308"/>
    </location>
</feature>
<feature type="region of interest" description="Disordered" evidence="13">
    <location>
        <begin position="549"/>
        <end position="569"/>
    </location>
</feature>
<dbReference type="InParanoid" id="F6XX96"/>
<dbReference type="InterPro" id="IPR036572">
    <property type="entry name" value="Doublecortin_dom_sf"/>
</dbReference>
<dbReference type="GO" id="GO:0060041">
    <property type="term" value="P:retina development in camera-type eye"/>
    <property type="evidence" value="ECO:0000318"/>
    <property type="project" value="GO_Central"/>
</dbReference>
<feature type="region of interest" description="Disordered" evidence="13">
    <location>
        <begin position="1973"/>
        <end position="2000"/>
    </location>
</feature>
<feature type="region of interest" description="Disordered" evidence="13">
    <location>
        <begin position="637"/>
        <end position="676"/>
    </location>
</feature>
<dbReference type="eggNOG" id="KOG1181">
    <property type="taxonomic scope" value="Eukaryota"/>
</dbReference>
<dbReference type="Bgee" id="ENSOANG00000007287">
    <property type="expression patterns" value="Expressed in endometrium and 3 other cell types or tissues"/>
</dbReference>
<dbReference type="eggNOG" id="KOG3757">
    <property type="taxonomic scope" value="Eukaryota"/>
</dbReference>
<dbReference type="GO" id="GO:0035082">
    <property type="term" value="P:axoneme assembly"/>
    <property type="evidence" value="ECO:0000318"/>
    <property type="project" value="GO_Central"/>
</dbReference>
<feature type="region of interest" description="Disordered" evidence="13">
    <location>
        <begin position="725"/>
        <end position="744"/>
    </location>
</feature>
<keyword evidence="4" id="KW-0716">Sensory transduction</keyword>